<protein>
    <submittedName>
        <fullName evidence="7">Uncharacterized protein</fullName>
    </submittedName>
</protein>
<reference evidence="8" key="1">
    <citation type="submission" date="2023-07" db="EMBL/GenBank/DDBJ databases">
        <title>A draft genome of Kazachstania heterogenica Y-27499.</title>
        <authorList>
            <person name="Donic C."/>
            <person name="Kralova J.S."/>
            <person name="Fidel L."/>
            <person name="Ben-Dor S."/>
            <person name="Jung S."/>
        </authorList>
    </citation>
    <scope>NUCLEOTIDE SEQUENCE [LARGE SCALE GENOMIC DNA]</scope>
    <source>
        <strain evidence="8">Y27499</strain>
    </source>
</reference>
<feature type="transmembrane region" description="Helical" evidence="5">
    <location>
        <begin position="87"/>
        <end position="106"/>
    </location>
</feature>
<feature type="transmembrane region" description="Helical" evidence="5">
    <location>
        <begin position="127"/>
        <end position="148"/>
    </location>
</feature>
<dbReference type="Pfam" id="PF01027">
    <property type="entry name" value="Bax1-I"/>
    <property type="match status" value="1"/>
</dbReference>
<feature type="transmembrane region" description="Helical" evidence="5">
    <location>
        <begin position="154"/>
        <end position="175"/>
    </location>
</feature>
<dbReference type="AlphaFoldDB" id="A0AAN7WI49"/>
<feature type="region of interest" description="Disordered" evidence="6">
    <location>
        <begin position="1"/>
        <end position="22"/>
    </location>
</feature>
<evidence type="ECO:0000256" key="4">
    <source>
        <dbReference type="ARBA" id="ARBA00023136"/>
    </source>
</evidence>
<keyword evidence="8" id="KW-1185">Reference proteome</keyword>
<dbReference type="PANTHER" id="PTHR23291:SF50">
    <property type="entry name" value="PROTEIN LIFEGUARD 4"/>
    <property type="match status" value="1"/>
</dbReference>
<dbReference type="Proteomes" id="UP001306508">
    <property type="component" value="Unassembled WGS sequence"/>
</dbReference>
<evidence type="ECO:0000256" key="5">
    <source>
        <dbReference type="RuleBase" id="RU004379"/>
    </source>
</evidence>
<keyword evidence="2 5" id="KW-0812">Transmembrane</keyword>
<dbReference type="InterPro" id="IPR006214">
    <property type="entry name" value="Bax_inhibitor_1-related"/>
</dbReference>
<feature type="transmembrane region" description="Helical" evidence="5">
    <location>
        <begin position="217"/>
        <end position="239"/>
    </location>
</feature>
<dbReference type="EMBL" id="JAWIZZ010000073">
    <property type="protein sequence ID" value="KAK5773590.1"/>
    <property type="molecule type" value="Genomic_DNA"/>
</dbReference>
<sequence>MYSTTRNDNVPPPSYQDTINSPNYDGPFIPDDFNYSTKVYSCELPVRAHFISKVMNILSFQLSLTLAFILLAFQWSFFHNFMINNGFMLIFSFITSIITCIWLSLMPRLENYESNQDIPWYVYAKRGQYVLLSVFTLTESWLVTIVTLSYRYEIVLRAIVITTILVLAISVLSRYDRLSFLVESNTSIYYWLNWSLWIMIGLGLTSFFIPWNDKWDLLYGWFGAVLFSVYLLVDLQLVLRKVHCDEEIRCSMMLYLDIINLFLSVLRILSHNDE</sequence>
<comment type="similarity">
    <text evidence="5">Belongs to the BI1 family.</text>
</comment>
<evidence type="ECO:0000313" key="8">
    <source>
        <dbReference type="Proteomes" id="UP001306508"/>
    </source>
</evidence>
<evidence type="ECO:0000256" key="2">
    <source>
        <dbReference type="ARBA" id="ARBA00022692"/>
    </source>
</evidence>
<comment type="caution">
    <text evidence="7">The sequence shown here is derived from an EMBL/GenBank/DDBJ whole genome shotgun (WGS) entry which is preliminary data.</text>
</comment>
<name>A0AAN7WI49_9SACH</name>
<dbReference type="GO" id="GO:0016020">
    <property type="term" value="C:membrane"/>
    <property type="evidence" value="ECO:0007669"/>
    <property type="project" value="UniProtKB-SubCell"/>
</dbReference>
<evidence type="ECO:0000256" key="6">
    <source>
        <dbReference type="SAM" id="MobiDB-lite"/>
    </source>
</evidence>
<feature type="transmembrane region" description="Helical" evidence="5">
    <location>
        <begin position="187"/>
        <end position="211"/>
    </location>
</feature>
<dbReference type="PANTHER" id="PTHR23291">
    <property type="entry name" value="BAX INHIBITOR-RELATED"/>
    <property type="match status" value="1"/>
</dbReference>
<keyword evidence="3 5" id="KW-1133">Transmembrane helix</keyword>
<keyword evidence="4 5" id="KW-0472">Membrane</keyword>
<evidence type="ECO:0000313" key="7">
    <source>
        <dbReference type="EMBL" id="KAK5773590.1"/>
    </source>
</evidence>
<proteinExistence type="inferred from homology"/>
<gene>
    <name evidence="7" type="ORF">RI543_005107</name>
</gene>
<feature type="transmembrane region" description="Helical" evidence="5">
    <location>
        <begin position="251"/>
        <end position="269"/>
    </location>
</feature>
<evidence type="ECO:0000256" key="1">
    <source>
        <dbReference type="ARBA" id="ARBA00004141"/>
    </source>
</evidence>
<feature type="transmembrane region" description="Helical" evidence="5">
    <location>
        <begin position="57"/>
        <end position="75"/>
    </location>
</feature>
<evidence type="ECO:0000256" key="3">
    <source>
        <dbReference type="ARBA" id="ARBA00022989"/>
    </source>
</evidence>
<organism evidence="7 8">
    <name type="scientific">Arxiozyma heterogenica</name>
    <dbReference type="NCBI Taxonomy" id="278026"/>
    <lineage>
        <taxon>Eukaryota</taxon>
        <taxon>Fungi</taxon>
        <taxon>Dikarya</taxon>
        <taxon>Ascomycota</taxon>
        <taxon>Saccharomycotina</taxon>
        <taxon>Saccharomycetes</taxon>
        <taxon>Saccharomycetales</taxon>
        <taxon>Saccharomycetaceae</taxon>
        <taxon>Arxiozyma</taxon>
    </lineage>
</organism>
<comment type="subcellular location">
    <subcellularLocation>
        <location evidence="1">Membrane</location>
        <topology evidence="1">Multi-pass membrane protein</topology>
    </subcellularLocation>
</comment>
<accession>A0AAN7WI49</accession>